<sequence>MNDNNDNNNEDIVDKEGAKEKSHEKSVLKHNHQMSLPSSSVSCIDLFAQICRLIVEMSSFPLSIMHQFKNSSMSPRIISTSNSDLSILDLFGGELTRHADTG</sequence>
<name>A0A183PQI6_9TREM</name>
<reference evidence="2 3" key="1">
    <citation type="submission" date="2018-11" db="EMBL/GenBank/DDBJ databases">
        <authorList>
            <consortium name="Pathogen Informatics"/>
        </authorList>
    </citation>
    <scope>NUCLEOTIDE SEQUENCE [LARGE SCALE GENOMIC DNA]</scope>
    <source>
        <strain>Denwood</strain>
        <strain evidence="3">Zambia</strain>
    </source>
</reference>
<evidence type="ECO:0000313" key="2">
    <source>
        <dbReference type="EMBL" id="VDP71881.1"/>
    </source>
</evidence>
<dbReference type="AlphaFoldDB" id="A0A183PQI6"/>
<feature type="compositionally biased region" description="Basic and acidic residues" evidence="1">
    <location>
        <begin position="12"/>
        <end position="27"/>
    </location>
</feature>
<dbReference type="Proteomes" id="UP000269396">
    <property type="component" value="Unassembled WGS sequence"/>
</dbReference>
<evidence type="ECO:0000313" key="3">
    <source>
        <dbReference type="Proteomes" id="UP000269396"/>
    </source>
</evidence>
<accession>A0A183PQI6</accession>
<dbReference type="EMBL" id="UZAL01037447">
    <property type="protein sequence ID" value="VDP71881.1"/>
    <property type="molecule type" value="Genomic_DNA"/>
</dbReference>
<feature type="region of interest" description="Disordered" evidence="1">
    <location>
        <begin position="1"/>
        <end position="32"/>
    </location>
</feature>
<evidence type="ECO:0000256" key="1">
    <source>
        <dbReference type="SAM" id="MobiDB-lite"/>
    </source>
</evidence>
<gene>
    <name evidence="2" type="ORF">SMTD_LOCUS16622</name>
</gene>
<keyword evidence="3" id="KW-1185">Reference proteome</keyword>
<protein>
    <submittedName>
        <fullName evidence="2">Uncharacterized protein</fullName>
    </submittedName>
</protein>
<proteinExistence type="predicted"/>
<organism evidence="2 3">
    <name type="scientific">Schistosoma mattheei</name>
    <dbReference type="NCBI Taxonomy" id="31246"/>
    <lineage>
        <taxon>Eukaryota</taxon>
        <taxon>Metazoa</taxon>
        <taxon>Spiralia</taxon>
        <taxon>Lophotrochozoa</taxon>
        <taxon>Platyhelminthes</taxon>
        <taxon>Trematoda</taxon>
        <taxon>Digenea</taxon>
        <taxon>Strigeidida</taxon>
        <taxon>Schistosomatoidea</taxon>
        <taxon>Schistosomatidae</taxon>
        <taxon>Schistosoma</taxon>
    </lineage>
</organism>